<feature type="transmembrane region" description="Helical" evidence="1">
    <location>
        <begin position="43"/>
        <end position="66"/>
    </location>
</feature>
<protein>
    <submittedName>
        <fullName evidence="2">Uncharacterized protein</fullName>
    </submittedName>
</protein>
<dbReference type="GeneID" id="15926610"/>
<sequence>MAILALVSFLIGVTFMVNLRIPLMLRASNPKEMLKKATRLEQLAFIAGIVGVLVYYILFFVFVAWGKLSNSKWNNKE</sequence>
<dbReference type="Proteomes" id="UP000201461">
    <property type="component" value="Segment"/>
</dbReference>
<accession>R9TFC1</accession>
<dbReference type="EMBL" id="HQ317393">
    <property type="protein sequence ID" value="AGN30159.1"/>
    <property type="molecule type" value="Genomic_DNA"/>
</dbReference>
<name>R9TFC1_9CAUD</name>
<dbReference type="KEGG" id="vg:15926610"/>
<dbReference type="RefSeq" id="YP_008125308.1">
    <property type="nucleotide sequence ID" value="NC_021529.2"/>
</dbReference>
<organism evidence="2 3">
    <name type="scientific">Vibrio phage nt-1</name>
    <dbReference type="NCBI Taxonomy" id="115992"/>
    <lineage>
        <taxon>Viruses</taxon>
        <taxon>Duplodnaviria</taxon>
        <taxon>Heunggongvirae</taxon>
        <taxon>Uroviricota</taxon>
        <taxon>Caudoviricetes</taxon>
        <taxon>Pantevenvirales</taxon>
        <taxon>Straboviridae</taxon>
        <taxon>Mylasvirus</taxon>
        <taxon>Mylasvirus persius</taxon>
    </lineage>
</organism>
<keyword evidence="1" id="KW-0472">Membrane</keyword>
<keyword evidence="3" id="KW-1185">Reference proteome</keyword>
<reference evidence="2 3" key="1">
    <citation type="journal article" date="2014" name="Genome Biol. Evol.">
        <title>Composite Conserved Promoter-Terminator Motifs (PeSLs) that Mediate Modular Shuffling in the Diverse T4-Like Myoviruses.</title>
        <authorList>
            <person name="Comeau A.M."/>
            <person name="Arbiol C."/>
            <person name="Krisch H.M."/>
        </authorList>
    </citation>
    <scope>NUCLEOTIDE SEQUENCE [LARGE SCALE GENOMIC DNA]</scope>
</reference>
<evidence type="ECO:0000256" key="1">
    <source>
        <dbReference type="SAM" id="Phobius"/>
    </source>
</evidence>
<keyword evidence="1" id="KW-1133">Transmembrane helix</keyword>
<evidence type="ECO:0000313" key="3">
    <source>
        <dbReference type="Proteomes" id="UP000201461"/>
    </source>
</evidence>
<evidence type="ECO:0000313" key="2">
    <source>
        <dbReference type="EMBL" id="AGN30159.1"/>
    </source>
</evidence>
<gene>
    <name evidence="2" type="ORF">VPFG_00157</name>
</gene>
<proteinExistence type="predicted"/>
<keyword evidence="1" id="KW-0812">Transmembrane</keyword>